<keyword evidence="2 10" id="KW-0813">Transport</keyword>
<dbReference type="Pfam" id="PF00593">
    <property type="entry name" value="TonB_dep_Rec_b-barrel"/>
    <property type="match status" value="1"/>
</dbReference>
<keyword evidence="8 10" id="KW-0472">Membrane</keyword>
<dbReference type="Gene3D" id="3.55.50.30">
    <property type="match status" value="1"/>
</dbReference>
<dbReference type="InterPro" id="IPR011662">
    <property type="entry name" value="Secretin/TonB_short_N"/>
</dbReference>
<keyword evidence="9 10" id="KW-0998">Cell outer membrane</keyword>
<gene>
    <name evidence="13" type="ORF">GGR46_002989</name>
</gene>
<name>A0A7W6JVZ4_9SPHN</name>
<evidence type="ECO:0000256" key="6">
    <source>
        <dbReference type="ARBA" id="ARBA00023004"/>
    </source>
</evidence>
<dbReference type="PANTHER" id="PTHR47234">
    <property type="match status" value="1"/>
</dbReference>
<evidence type="ECO:0000256" key="10">
    <source>
        <dbReference type="PROSITE-ProRule" id="PRU01360"/>
    </source>
</evidence>
<evidence type="ECO:0000256" key="5">
    <source>
        <dbReference type="ARBA" id="ARBA00022692"/>
    </source>
</evidence>
<evidence type="ECO:0000256" key="2">
    <source>
        <dbReference type="ARBA" id="ARBA00022448"/>
    </source>
</evidence>
<dbReference type="InterPro" id="IPR012910">
    <property type="entry name" value="Plug_dom"/>
</dbReference>
<keyword evidence="6" id="KW-0408">Iron</keyword>
<organism evidence="13 14">
    <name type="scientific">Sphingomonas kyeonggiensis</name>
    <dbReference type="NCBI Taxonomy" id="1268553"/>
    <lineage>
        <taxon>Bacteria</taxon>
        <taxon>Pseudomonadati</taxon>
        <taxon>Pseudomonadota</taxon>
        <taxon>Alphaproteobacteria</taxon>
        <taxon>Sphingomonadales</taxon>
        <taxon>Sphingomonadaceae</taxon>
        <taxon>Sphingomonas</taxon>
    </lineage>
</organism>
<feature type="domain" description="Secretin/TonB short N-terminal" evidence="12">
    <location>
        <begin position="58"/>
        <end position="108"/>
    </location>
</feature>
<dbReference type="InterPro" id="IPR039426">
    <property type="entry name" value="TonB-dep_rcpt-like"/>
</dbReference>
<reference evidence="13 14" key="1">
    <citation type="submission" date="2020-08" db="EMBL/GenBank/DDBJ databases">
        <title>Genomic Encyclopedia of Type Strains, Phase IV (KMG-IV): sequencing the most valuable type-strain genomes for metagenomic binning, comparative biology and taxonomic classification.</title>
        <authorList>
            <person name="Goeker M."/>
        </authorList>
    </citation>
    <scope>NUCLEOTIDE SEQUENCE [LARGE SCALE GENOMIC DNA]</scope>
    <source>
        <strain evidence="13 14">DSM 101806</strain>
    </source>
</reference>
<keyword evidence="7 11" id="KW-0798">TonB box</keyword>
<proteinExistence type="inferred from homology"/>
<dbReference type="Proteomes" id="UP000557392">
    <property type="component" value="Unassembled WGS sequence"/>
</dbReference>
<protein>
    <submittedName>
        <fullName evidence="13">Outer membrane receptor protein involved in Fe transport</fullName>
    </submittedName>
</protein>
<keyword evidence="4" id="KW-0410">Iron transport</keyword>
<keyword evidence="13" id="KW-0675">Receptor</keyword>
<comment type="similarity">
    <text evidence="10 11">Belongs to the TonB-dependent receptor family.</text>
</comment>
<keyword evidence="5 10" id="KW-0812">Transmembrane</keyword>
<dbReference type="RefSeq" id="WP_183998688.1">
    <property type="nucleotide sequence ID" value="NZ_JACIEH010000002.1"/>
</dbReference>
<accession>A0A7W6JVZ4</accession>
<evidence type="ECO:0000313" key="14">
    <source>
        <dbReference type="Proteomes" id="UP000557392"/>
    </source>
</evidence>
<evidence type="ECO:0000256" key="1">
    <source>
        <dbReference type="ARBA" id="ARBA00004571"/>
    </source>
</evidence>
<dbReference type="SUPFAM" id="SSF56935">
    <property type="entry name" value="Porins"/>
    <property type="match status" value="1"/>
</dbReference>
<dbReference type="Gene3D" id="2.170.130.10">
    <property type="entry name" value="TonB-dependent receptor, plug domain"/>
    <property type="match status" value="1"/>
</dbReference>
<evidence type="ECO:0000313" key="13">
    <source>
        <dbReference type="EMBL" id="MBB4099425.1"/>
    </source>
</evidence>
<sequence length="1016" mass="108873">MRKEPIIAGSTRFSLMGAAAIAMIAPGPAWAARAQQEFHIAAGPLDQALATYARITHRQLLYPSTLVAGLTSQALDGRYGDDEALAQLLRGTGIAVRRAGNAYVLFQRRVPAPRAAAKPARPQRATPMPATPISAPALRAAQEENGDTKILVTGSNIRGISERASPMVVLDRFDIDRAGHGSVGEAIAALPQNFGGTGTEDTSLTGADRTTQNIGLGTSANLRGLGSDATLTLVNGRRLPGSGGQGDFADISLIPLAAVERIEILTDGASALYGSDAVGGVVNILLRKTLDGGETRLRLGTATQGGASEVQIGQVLGASWSTGHVLAAYEYMHRGRLRTDQRAYTRSPDLRPFGGSDWRSYFSNPGTILTITPAGAIEPAFAIPTGQNGTGLSPKDFSAGQNLENFRVGTDLLPRQDRHAAYLSAEQDLGTLQLFAEGRYAHRSFESNGQASTGLAQVDARNPYFVSPDGSPYSLIAYSFTREIGPIRQPGSVTSWSATAGATVAPFGDWQAETYASHARERTYTAYENVVNSTYFAEAVGSLPDDPGTAFSTATNGFFNPYGDGLVNSQTILDFIGQGFARNTTISVMDTANLKADGSLFRLPGGRIKAAFGANFRHEHFERSGENFFSGTKPTALTGTHAGRDITAAFAELAVPLFGPDNGRPGLRRLTLSAAVRHEHYSDFGGTTNPKLGLVWEPSTELGFKASWGTSFRAPVLREVRDALSVSYVQLRDAAGVLTPVVTLYGGNPDLKPETASSLTLNLRYQPNWARRWHVEATWFQTKFKNRIERPAYDNLSDALSNMIFSPYISRVDPVANPADRERLLALINAPGSLIAGLFPPEFYKAILDGRLVNSSELVVRGMDLLAAGSFDLAGGTATLSANASHMFDYQRRITPLAPRIEQVGTIANPPAWRLRASAGWDRQGWGVSVTLNHVSGYLDDVSSPARPVGRWTTFDAQLRIQPKAFERIGLSFALNAQNLLDADPPFVDQPSGFGYGAANADPIGRFVSLQVVKKW</sequence>
<dbReference type="InterPro" id="IPR000531">
    <property type="entry name" value="Beta-barrel_TonB"/>
</dbReference>
<dbReference type="Pfam" id="PF07660">
    <property type="entry name" value="STN"/>
    <property type="match status" value="1"/>
</dbReference>
<evidence type="ECO:0000256" key="9">
    <source>
        <dbReference type="ARBA" id="ARBA00023237"/>
    </source>
</evidence>
<evidence type="ECO:0000259" key="12">
    <source>
        <dbReference type="SMART" id="SM00965"/>
    </source>
</evidence>
<evidence type="ECO:0000256" key="11">
    <source>
        <dbReference type="RuleBase" id="RU003357"/>
    </source>
</evidence>
<evidence type="ECO:0000256" key="7">
    <source>
        <dbReference type="ARBA" id="ARBA00023077"/>
    </source>
</evidence>
<dbReference type="GO" id="GO:0009279">
    <property type="term" value="C:cell outer membrane"/>
    <property type="evidence" value="ECO:0007669"/>
    <property type="project" value="UniProtKB-SubCell"/>
</dbReference>
<evidence type="ECO:0000256" key="8">
    <source>
        <dbReference type="ARBA" id="ARBA00023136"/>
    </source>
</evidence>
<keyword evidence="3 10" id="KW-1134">Transmembrane beta strand</keyword>
<dbReference type="GO" id="GO:0006826">
    <property type="term" value="P:iron ion transport"/>
    <property type="evidence" value="ECO:0007669"/>
    <property type="project" value="UniProtKB-KW"/>
</dbReference>
<dbReference type="InterPro" id="IPR036942">
    <property type="entry name" value="Beta-barrel_TonB_sf"/>
</dbReference>
<keyword evidence="14" id="KW-1185">Reference proteome</keyword>
<dbReference type="Gene3D" id="2.40.170.20">
    <property type="entry name" value="TonB-dependent receptor, beta-barrel domain"/>
    <property type="match status" value="1"/>
</dbReference>
<dbReference type="PANTHER" id="PTHR47234:SF2">
    <property type="entry name" value="TONB-DEPENDENT RECEPTOR"/>
    <property type="match status" value="1"/>
</dbReference>
<evidence type="ECO:0000256" key="3">
    <source>
        <dbReference type="ARBA" id="ARBA00022452"/>
    </source>
</evidence>
<dbReference type="InterPro" id="IPR037066">
    <property type="entry name" value="Plug_dom_sf"/>
</dbReference>
<comment type="subcellular location">
    <subcellularLocation>
        <location evidence="1 10">Cell outer membrane</location>
        <topology evidence="1 10">Multi-pass membrane protein</topology>
    </subcellularLocation>
</comment>
<keyword evidence="4" id="KW-0406">Ion transport</keyword>
<dbReference type="AlphaFoldDB" id="A0A7W6JVZ4"/>
<dbReference type="SMART" id="SM00965">
    <property type="entry name" value="STN"/>
    <property type="match status" value="1"/>
</dbReference>
<dbReference type="Pfam" id="PF07715">
    <property type="entry name" value="Plug"/>
    <property type="match status" value="1"/>
</dbReference>
<dbReference type="EMBL" id="JACIEH010000002">
    <property type="protein sequence ID" value="MBB4099425.1"/>
    <property type="molecule type" value="Genomic_DNA"/>
</dbReference>
<comment type="caution">
    <text evidence="13">The sequence shown here is derived from an EMBL/GenBank/DDBJ whole genome shotgun (WGS) entry which is preliminary data.</text>
</comment>
<dbReference type="PROSITE" id="PS52016">
    <property type="entry name" value="TONB_DEPENDENT_REC_3"/>
    <property type="match status" value="1"/>
</dbReference>
<evidence type="ECO:0000256" key="4">
    <source>
        <dbReference type="ARBA" id="ARBA00022496"/>
    </source>
</evidence>